<keyword evidence="3" id="KW-1185">Reference proteome</keyword>
<keyword evidence="1" id="KW-1133">Transmembrane helix</keyword>
<keyword evidence="1" id="KW-0472">Membrane</keyword>
<keyword evidence="1" id="KW-0812">Transmembrane</keyword>
<evidence type="ECO:0000256" key="1">
    <source>
        <dbReference type="SAM" id="Phobius"/>
    </source>
</evidence>
<sequence length="48" mass="5297">MTTTYNEQTDNISASLDKTLRLIWFWVNGAILPGTGAVLYILGLQISP</sequence>
<dbReference type="RefSeq" id="WP_341744214.1">
    <property type="nucleotide sequence ID" value="NZ_CP151406.1"/>
</dbReference>
<organism evidence="2 3">
    <name type="scientific">Azonexus hydrophilus</name>
    <dbReference type="NCBI Taxonomy" id="418702"/>
    <lineage>
        <taxon>Bacteria</taxon>
        <taxon>Pseudomonadati</taxon>
        <taxon>Pseudomonadota</taxon>
        <taxon>Betaproteobacteria</taxon>
        <taxon>Rhodocyclales</taxon>
        <taxon>Azonexaceae</taxon>
        <taxon>Azonexus</taxon>
    </lineage>
</organism>
<dbReference type="EMBL" id="CP151406">
    <property type="protein sequence ID" value="WZJ22488.1"/>
    <property type="molecule type" value="Genomic_DNA"/>
</dbReference>
<evidence type="ECO:0000313" key="3">
    <source>
        <dbReference type="Proteomes" id="UP001479520"/>
    </source>
</evidence>
<protein>
    <submittedName>
        <fullName evidence="2">Uncharacterized protein</fullName>
    </submittedName>
</protein>
<proteinExistence type="predicted"/>
<feature type="transmembrane region" description="Helical" evidence="1">
    <location>
        <begin position="23"/>
        <end position="42"/>
    </location>
</feature>
<reference evidence="2 3" key="1">
    <citation type="submission" date="2024-04" db="EMBL/GenBank/DDBJ databases">
        <title>Dissimilatory iodate-reducing microorganisms contribute to the enrichment of iodine in groundwater.</title>
        <authorList>
            <person name="Jiang Z."/>
        </authorList>
    </citation>
    <scope>NUCLEOTIDE SEQUENCE [LARGE SCALE GENOMIC DNA]</scope>
    <source>
        <strain evidence="2 3">NCP973</strain>
    </source>
</reference>
<name>A0ABZ2XJE6_9RHOO</name>
<evidence type="ECO:0000313" key="2">
    <source>
        <dbReference type="EMBL" id="WZJ22488.1"/>
    </source>
</evidence>
<dbReference type="Proteomes" id="UP001479520">
    <property type="component" value="Chromosome"/>
</dbReference>
<gene>
    <name evidence="2" type="ORF">AADV58_04885</name>
</gene>
<accession>A0ABZ2XJE6</accession>